<accession>A0A6G6WGI7</accession>
<dbReference type="Proteomes" id="UP000502996">
    <property type="component" value="Chromosome"/>
</dbReference>
<evidence type="ECO:0000313" key="1">
    <source>
        <dbReference type="EMBL" id="QIG44273.1"/>
    </source>
</evidence>
<name>A0A6G6WGI7_9ACTN</name>
<protein>
    <submittedName>
        <fullName evidence="1">Uncharacterized protein</fullName>
    </submittedName>
</protein>
<evidence type="ECO:0000313" key="2">
    <source>
        <dbReference type="Proteomes" id="UP000502996"/>
    </source>
</evidence>
<dbReference type="EMBL" id="CP049257">
    <property type="protein sequence ID" value="QIG44273.1"/>
    <property type="molecule type" value="Genomic_DNA"/>
</dbReference>
<dbReference type="InterPro" id="IPR036390">
    <property type="entry name" value="WH_DNA-bd_sf"/>
</dbReference>
<dbReference type="RefSeq" id="WP_165235387.1">
    <property type="nucleotide sequence ID" value="NZ_CP049257.1"/>
</dbReference>
<reference evidence="1 2" key="1">
    <citation type="submission" date="2020-02" db="EMBL/GenBank/DDBJ databases">
        <title>Full genome sequence of Nocardioides sp. R-3366.</title>
        <authorList>
            <person name="Im W.-T."/>
        </authorList>
    </citation>
    <scope>NUCLEOTIDE SEQUENCE [LARGE SCALE GENOMIC DNA]</scope>
    <source>
        <strain evidence="1 2">R-3366</strain>
    </source>
</reference>
<dbReference type="AlphaFoldDB" id="A0A6G6WGI7"/>
<keyword evidence="2" id="KW-1185">Reference proteome</keyword>
<proteinExistence type="predicted"/>
<sequence length="123" mass="13136">MTGWEPADGWVLASIGVFQRPCTLTELVAAGDWMNHAVLTEPEVSGALGRLVGSGLARVYEDWTLELTDEGASLFSAEVRSIQTQLDLIEDGLAGRAPEPARVRLPDGAFAAAVAAYLEHREG</sequence>
<organism evidence="1 2">
    <name type="scientific">Nocardioides anomalus</name>
    <dbReference type="NCBI Taxonomy" id="2712223"/>
    <lineage>
        <taxon>Bacteria</taxon>
        <taxon>Bacillati</taxon>
        <taxon>Actinomycetota</taxon>
        <taxon>Actinomycetes</taxon>
        <taxon>Propionibacteriales</taxon>
        <taxon>Nocardioidaceae</taxon>
        <taxon>Nocardioides</taxon>
    </lineage>
</organism>
<dbReference type="SUPFAM" id="SSF46785">
    <property type="entry name" value="Winged helix' DNA-binding domain"/>
    <property type="match status" value="1"/>
</dbReference>
<gene>
    <name evidence="1" type="ORF">G5V58_17170</name>
</gene>
<dbReference type="KEGG" id="nano:G5V58_17170"/>